<evidence type="ECO:0000313" key="2">
    <source>
        <dbReference type="EMBL" id="PKK87986.1"/>
    </source>
</evidence>
<feature type="signal peptide" evidence="1">
    <location>
        <begin position="1"/>
        <end position="23"/>
    </location>
</feature>
<gene>
    <name evidence="2" type="ORF">CVV64_20790</name>
</gene>
<dbReference type="Proteomes" id="UP000233256">
    <property type="component" value="Unassembled WGS sequence"/>
</dbReference>
<sequence>MKRCRIPGTVCVVLILASLFALSGCGIPNYLNLDDEITISSSAIVEGIHVNLTIKETGINKINEFSVQEGPSLKFFYTLSTNSAQTALISNQDSDYPSNVTISSIPSYFKNNYKGSTGNGISWSPENPIGASNPSAPAFYLYTKTDKSTKNFARKSGSIINLADNEVGIIVETFAYHPLVISDYPADYYFGDVPQMDVKLPIATLSAMPEPKTYSFDLQKVQSGVSGRYAIEFDDSNSDLLYFSSYKRNLFPQDNTTEELDDYLKEDTYFHQPVYNDVVNSTTSLYLHIWVAVYAGEGDFTNIYWSNLKYLGSINLF</sequence>
<keyword evidence="1" id="KW-0732">Signal</keyword>
<accession>A0A2N1PI42</accession>
<proteinExistence type="predicted"/>
<protein>
    <recommendedName>
        <fullName evidence="4">DUF4249 domain-containing protein</fullName>
    </recommendedName>
</protein>
<name>A0A2N1PI42_9BACT</name>
<dbReference type="EMBL" id="PGXC01000077">
    <property type="protein sequence ID" value="PKK87986.1"/>
    <property type="molecule type" value="Genomic_DNA"/>
</dbReference>
<evidence type="ECO:0000256" key="1">
    <source>
        <dbReference type="SAM" id="SignalP"/>
    </source>
</evidence>
<evidence type="ECO:0008006" key="4">
    <source>
        <dbReference type="Google" id="ProtNLM"/>
    </source>
</evidence>
<evidence type="ECO:0000313" key="3">
    <source>
        <dbReference type="Proteomes" id="UP000233256"/>
    </source>
</evidence>
<feature type="chain" id="PRO_5014612414" description="DUF4249 domain-containing protein" evidence="1">
    <location>
        <begin position="24"/>
        <end position="317"/>
    </location>
</feature>
<reference evidence="2 3" key="1">
    <citation type="journal article" date="2017" name="ISME J.">
        <title>Potential for microbial H2 and metal transformations associated with novel bacteria and archaea in deep terrestrial subsurface sediments.</title>
        <authorList>
            <person name="Hernsdorf A.W."/>
            <person name="Amano Y."/>
            <person name="Miyakawa K."/>
            <person name="Ise K."/>
            <person name="Suzuki Y."/>
            <person name="Anantharaman K."/>
            <person name="Probst A."/>
            <person name="Burstein D."/>
            <person name="Thomas B.C."/>
            <person name="Banfield J.F."/>
        </authorList>
    </citation>
    <scope>NUCLEOTIDE SEQUENCE [LARGE SCALE GENOMIC DNA]</scope>
    <source>
        <strain evidence="2">HGW-Wallbacteria-1</strain>
    </source>
</reference>
<dbReference type="AlphaFoldDB" id="A0A2N1PI42"/>
<organism evidence="2 3">
    <name type="scientific">Candidatus Wallbacteria bacterium HGW-Wallbacteria-1</name>
    <dbReference type="NCBI Taxonomy" id="2013854"/>
    <lineage>
        <taxon>Bacteria</taxon>
        <taxon>Candidatus Walliibacteriota</taxon>
    </lineage>
</organism>
<comment type="caution">
    <text evidence="2">The sequence shown here is derived from an EMBL/GenBank/DDBJ whole genome shotgun (WGS) entry which is preliminary data.</text>
</comment>
<dbReference type="PROSITE" id="PS51257">
    <property type="entry name" value="PROKAR_LIPOPROTEIN"/>
    <property type="match status" value="1"/>
</dbReference>